<organism evidence="1 2">
    <name type="scientific">Candidatus Portnoybacteria bacterium CG10_big_fil_rev_8_21_14_0_10_36_7</name>
    <dbReference type="NCBI Taxonomy" id="1974812"/>
    <lineage>
        <taxon>Bacteria</taxon>
        <taxon>Candidatus Portnoyibacteriota</taxon>
    </lineage>
</organism>
<protein>
    <submittedName>
        <fullName evidence="1">Uncharacterized protein</fullName>
    </submittedName>
</protein>
<reference evidence="2" key="1">
    <citation type="submission" date="2017-09" db="EMBL/GenBank/DDBJ databases">
        <title>Depth-based differentiation of microbial function through sediment-hosted aquifers and enrichment of novel symbionts in the deep terrestrial subsurface.</title>
        <authorList>
            <person name="Probst A.J."/>
            <person name="Ladd B."/>
            <person name="Jarett J.K."/>
            <person name="Geller-Mcgrath D.E."/>
            <person name="Sieber C.M.K."/>
            <person name="Emerson J.B."/>
            <person name="Anantharaman K."/>
            <person name="Thomas B.C."/>
            <person name="Malmstrom R."/>
            <person name="Stieglmeier M."/>
            <person name="Klingl A."/>
            <person name="Woyke T."/>
            <person name="Ryan C.M."/>
            <person name="Banfield J.F."/>
        </authorList>
    </citation>
    <scope>NUCLEOTIDE SEQUENCE [LARGE SCALE GENOMIC DNA]</scope>
</reference>
<accession>A0A2M8KDX6</accession>
<dbReference type="Proteomes" id="UP000231450">
    <property type="component" value="Unassembled WGS sequence"/>
</dbReference>
<comment type="caution">
    <text evidence="1">The sequence shown here is derived from an EMBL/GenBank/DDBJ whole genome shotgun (WGS) entry which is preliminary data.</text>
</comment>
<evidence type="ECO:0000313" key="2">
    <source>
        <dbReference type="Proteomes" id="UP000231450"/>
    </source>
</evidence>
<evidence type="ECO:0000313" key="1">
    <source>
        <dbReference type="EMBL" id="PJE58110.1"/>
    </source>
</evidence>
<sequence>MGSVFAEDVGQVNFILEDVFMPTVSIDNLSIVSISRGSVRGAFDMSNLDIDSGNLVGLGYQISLRKISDVGLIDVYNEPTRSILRQGKIKNIDFVYKYLINISSEEYKIIVLATWPSGGYTFATSLEKSVNLEGNGIFFRHFV</sequence>
<proteinExistence type="predicted"/>
<dbReference type="AlphaFoldDB" id="A0A2M8KDX6"/>
<name>A0A2M8KDX6_9BACT</name>
<dbReference type="EMBL" id="PFDW01000052">
    <property type="protein sequence ID" value="PJE58110.1"/>
    <property type="molecule type" value="Genomic_DNA"/>
</dbReference>
<gene>
    <name evidence="1" type="ORF">COU81_02500</name>
</gene>